<accession>R4QZN6</accession>
<name>R4QZN6_9RHOB</name>
<keyword evidence="1" id="KW-0472">Membrane</keyword>
<dbReference type="Pfam" id="PF01757">
    <property type="entry name" value="Acyl_transf_3"/>
    <property type="match status" value="1"/>
</dbReference>
<feature type="transmembrane region" description="Helical" evidence="1">
    <location>
        <begin position="59"/>
        <end position="79"/>
    </location>
</feature>
<feature type="transmembrane region" description="Helical" evidence="1">
    <location>
        <begin position="169"/>
        <end position="190"/>
    </location>
</feature>
<evidence type="ECO:0000256" key="1">
    <source>
        <dbReference type="SAM" id="Phobius"/>
    </source>
</evidence>
<feature type="transmembrane region" description="Helical" evidence="1">
    <location>
        <begin position="339"/>
        <end position="360"/>
    </location>
</feature>
<feature type="transmembrane region" description="Helical" evidence="1">
    <location>
        <begin position="196"/>
        <end position="224"/>
    </location>
</feature>
<keyword evidence="1" id="KW-1133">Transmembrane helix</keyword>
<proteinExistence type="predicted"/>
<feature type="transmembrane region" description="Helical" evidence="1">
    <location>
        <begin position="277"/>
        <end position="294"/>
    </location>
</feature>
<reference evidence="3" key="1">
    <citation type="journal article" date="2013" name="PLoS ONE">
        <title>Plasmids of Carotenoid-Producing Paracoccus spp. (Alphaproteobacteria) - Structure, Diversity and Evolution.</title>
        <authorList>
            <person name="Maj A."/>
            <person name="Dziewit L."/>
            <person name="Czarnecki J."/>
            <person name="Wlodarczyk M."/>
            <person name="Baj J."/>
            <person name="Skrzypczyk G."/>
            <person name="Giersz D."/>
            <person name="Bartosik D."/>
        </authorList>
    </citation>
    <scope>NUCLEOTIDE SEQUENCE</scope>
    <source>
        <strain evidence="3">DSM 11574</strain>
        <plasmid evidence="3">pMARC4</plasmid>
    </source>
</reference>
<feature type="transmembrane region" description="Helical" evidence="1">
    <location>
        <begin position="314"/>
        <end position="333"/>
    </location>
</feature>
<feature type="transmembrane region" description="Helical" evidence="1">
    <location>
        <begin position="236"/>
        <end position="257"/>
    </location>
</feature>
<organism evidence="3">
    <name type="scientific">Paracoccus marcusii</name>
    <dbReference type="NCBI Taxonomy" id="59779"/>
    <lineage>
        <taxon>Bacteria</taxon>
        <taxon>Pseudomonadati</taxon>
        <taxon>Pseudomonadota</taxon>
        <taxon>Alphaproteobacteria</taxon>
        <taxon>Rhodobacterales</taxon>
        <taxon>Paracoccaceae</taxon>
        <taxon>Paracoccus</taxon>
    </lineage>
</organism>
<dbReference type="InterPro" id="IPR050879">
    <property type="entry name" value="Acyltransferase_3"/>
</dbReference>
<keyword evidence="3" id="KW-0012">Acyltransferase</keyword>
<dbReference type="EMBL" id="KC561055">
    <property type="protein sequence ID" value="AGL76962.1"/>
    <property type="molecule type" value="Genomic_DNA"/>
</dbReference>
<dbReference type="PANTHER" id="PTHR23028:SF134">
    <property type="entry name" value="PUTATIVE (AFU_ORTHOLOGUE AFUA_4G08520)-RELATED"/>
    <property type="match status" value="1"/>
</dbReference>
<sequence length="393" mass="43178">MVSMSNPLPRIERIAAFDGLRGVAAAIVVLFHYLCMLHPTLTPGMGETVHWLVDTPVHILWNGLFSVAVFFVLSGFVMAAAADRRRDSLVVSSITRYLRLALPATASCLLAWGWLTAFPHSADALKNTLAAPSRWLDYTYQEPILPLWYAGADGMLASFTRGYSRFNNVLWTMKVELFGSLGIFLLYAFTQDRARLVWLVGAGAVVLFWLPDTYMGFVFGAALYEAHRRNLLQSAPSVLPVAALAVAIVVGGVGHGAHVRLDLPDVPEALHVGRSRGVMNGVAATLLIYAILTLPKLAQAFARPVPLFLGRISFGLYLVHAPPLYTIVAWSYLQGVPEIVLGPVYALSVLILAWGFTLLVDEPSLKWISVLRTRLGPDRLGGMSQWRSPWTLR</sequence>
<dbReference type="RefSeq" id="WP_016338404.1">
    <property type="nucleotide sequence ID" value="NC_021241.1"/>
</dbReference>
<keyword evidence="3" id="KW-0808">Transferase</keyword>
<geneLocation type="plasmid" evidence="3">
    <name>pMARC4</name>
</geneLocation>
<feature type="domain" description="Acyltransferase 3" evidence="2">
    <location>
        <begin position="15"/>
        <end position="356"/>
    </location>
</feature>
<protein>
    <submittedName>
        <fullName evidence="3">Acyltransferase</fullName>
    </submittedName>
</protein>
<feature type="transmembrane region" description="Helical" evidence="1">
    <location>
        <begin position="20"/>
        <end position="39"/>
    </location>
</feature>
<dbReference type="AlphaFoldDB" id="R4QZN6"/>
<evidence type="ECO:0000313" key="3">
    <source>
        <dbReference type="EMBL" id="AGL76962.1"/>
    </source>
</evidence>
<dbReference type="InterPro" id="IPR002656">
    <property type="entry name" value="Acyl_transf_3_dom"/>
</dbReference>
<dbReference type="GO" id="GO:0016747">
    <property type="term" value="F:acyltransferase activity, transferring groups other than amino-acyl groups"/>
    <property type="evidence" value="ECO:0007669"/>
    <property type="project" value="InterPro"/>
</dbReference>
<keyword evidence="3" id="KW-0614">Plasmid</keyword>
<keyword evidence="1" id="KW-0812">Transmembrane</keyword>
<evidence type="ECO:0000259" key="2">
    <source>
        <dbReference type="Pfam" id="PF01757"/>
    </source>
</evidence>
<dbReference type="PANTHER" id="PTHR23028">
    <property type="entry name" value="ACETYLTRANSFERASE"/>
    <property type="match status" value="1"/>
</dbReference>